<dbReference type="EMBL" id="FORX01000007">
    <property type="protein sequence ID" value="SFJ78518.1"/>
    <property type="molecule type" value="Genomic_DNA"/>
</dbReference>
<evidence type="ECO:0000256" key="3">
    <source>
        <dbReference type="ARBA" id="ARBA00022840"/>
    </source>
</evidence>
<dbReference type="Gene3D" id="3.30.1490.20">
    <property type="entry name" value="ATP-grasp fold, A domain"/>
    <property type="match status" value="1"/>
</dbReference>
<name>A0A1I3U4M1_9BACT</name>
<dbReference type="RefSeq" id="WP_177193085.1">
    <property type="nucleotide sequence ID" value="NZ_FORX01000007.1"/>
</dbReference>
<dbReference type="STRING" id="52560.SAMN04488082_10743"/>
<keyword evidence="2" id="KW-0547">Nucleotide-binding</keyword>
<dbReference type="Gene3D" id="3.40.50.261">
    <property type="entry name" value="Succinyl-CoA synthetase domains"/>
    <property type="match status" value="2"/>
</dbReference>
<evidence type="ECO:0000256" key="4">
    <source>
        <dbReference type="ARBA" id="ARBA00060888"/>
    </source>
</evidence>
<dbReference type="Pfam" id="PF13549">
    <property type="entry name" value="ATP-grasp_5"/>
    <property type="match status" value="1"/>
</dbReference>
<keyword evidence="6" id="KW-0808">Transferase</keyword>
<dbReference type="InterPro" id="IPR032875">
    <property type="entry name" value="Succ_CoA_lig_flav_dom"/>
</dbReference>
<keyword evidence="1" id="KW-0436">Ligase</keyword>
<comment type="similarity">
    <text evidence="4">In the N-terminal section; belongs to the acetate CoA ligase alpha subunit family.</text>
</comment>
<dbReference type="InterPro" id="IPR016102">
    <property type="entry name" value="Succinyl-CoA_synth-like"/>
</dbReference>
<protein>
    <submittedName>
        <fullName evidence="6">Acetyltransferase</fullName>
    </submittedName>
</protein>
<sequence>MRDDYLHALFSPQTIAVVGSFDNAGASARVVLSNLEGWGYQGRIVPVNWTSGQDPRTLDDLKGIDLAVVCLAPEFVPEALEWIADMGIKAVIIISAGFREIGGQGYYLEESIIQLAERRNLTLLGPNCLGVASWADHLNASLISRLPSQGNIAFFSPSGSMCNAILDWAASEEIGFSKFASLGNRAVIDEASMLQFLAEDPQTSVIIGYLEGMNNGRRFARISQTITHEKPVIMLQAGMTEHGQKAISSHVGALTGSERAYQTALKQAGIIQVDNLSTLFDLARMFGTQSLPKGPNLAIVTNSGGAGILAADGMAGTSLILPRLGRDTAARLADVLPRHAQTSNLVDIGMEATPVQYAQALDTVLHDRQIQMALLVIAPGLGVDLPAIVRELAALPRAEGKTVAVCLIGQEGVVEEKRFLQRHGLPCYSNPKAALASFEAMFRYAGWKTKSYPVEVCYRRDKAKAERFLKDCLDVGKTELFGFEVQPLLMAYELGFPRTELARTSKSAVKIAKRLACPVALKIASPHIEYKSDVGGVEVNLQTSEEVRLGFMKLTSRVQRLRSEAFVSGCLVQEMILGKPAEVCIRVQRDPKFGPLIRFGLSGSQADIFREYSMRLAPLSLDDAAGMMRELKVFSLLKRERGREALDLRALEDVLLTLSQMTLDFPEIYTLEFDPVLVTSRGAWVAGARMSLLPQSE</sequence>
<dbReference type="SUPFAM" id="SSF52210">
    <property type="entry name" value="Succinyl-CoA synthetase domains"/>
    <property type="match status" value="2"/>
</dbReference>
<dbReference type="Pfam" id="PF13380">
    <property type="entry name" value="CoA_binding_2"/>
    <property type="match status" value="1"/>
</dbReference>
<evidence type="ECO:0000256" key="2">
    <source>
        <dbReference type="ARBA" id="ARBA00022741"/>
    </source>
</evidence>
<dbReference type="InterPro" id="IPR003781">
    <property type="entry name" value="CoA-bd"/>
</dbReference>
<dbReference type="InterPro" id="IPR036291">
    <property type="entry name" value="NAD(P)-bd_dom_sf"/>
</dbReference>
<dbReference type="SUPFAM" id="SSF56059">
    <property type="entry name" value="Glutathione synthetase ATP-binding domain-like"/>
    <property type="match status" value="1"/>
</dbReference>
<dbReference type="Gene3D" id="3.30.470.20">
    <property type="entry name" value="ATP-grasp fold, B domain"/>
    <property type="match status" value="1"/>
</dbReference>
<evidence type="ECO:0000259" key="5">
    <source>
        <dbReference type="SMART" id="SM00881"/>
    </source>
</evidence>
<dbReference type="GO" id="GO:0043758">
    <property type="term" value="F:acetate-CoA ligase (ADP-forming) activity"/>
    <property type="evidence" value="ECO:0007669"/>
    <property type="project" value="InterPro"/>
</dbReference>
<proteinExistence type="inferred from homology"/>
<dbReference type="AlphaFoldDB" id="A0A1I3U4M1"/>
<dbReference type="InterPro" id="IPR051538">
    <property type="entry name" value="Acyl-CoA_Synth/Transferase"/>
</dbReference>
<keyword evidence="3" id="KW-0067">ATP-binding</keyword>
<dbReference type="InterPro" id="IPR013815">
    <property type="entry name" value="ATP_grasp_subdomain_1"/>
</dbReference>
<feature type="domain" description="CoA-binding" evidence="5">
    <location>
        <begin position="9"/>
        <end position="98"/>
    </location>
</feature>
<dbReference type="PANTHER" id="PTHR43334">
    <property type="entry name" value="ACETATE--COA LIGASE [ADP-FORMING]"/>
    <property type="match status" value="1"/>
</dbReference>
<dbReference type="SMART" id="SM00881">
    <property type="entry name" value="CoA_binding"/>
    <property type="match status" value="1"/>
</dbReference>
<keyword evidence="7" id="KW-1185">Reference proteome</keyword>
<dbReference type="Pfam" id="PF19045">
    <property type="entry name" value="Ligase_CoA_2"/>
    <property type="match status" value="1"/>
</dbReference>
<dbReference type="SUPFAM" id="SSF51735">
    <property type="entry name" value="NAD(P)-binding Rossmann-fold domains"/>
    <property type="match status" value="1"/>
</dbReference>
<dbReference type="GO" id="GO:0005524">
    <property type="term" value="F:ATP binding"/>
    <property type="evidence" value="ECO:0007669"/>
    <property type="project" value="UniProtKB-KW"/>
</dbReference>
<dbReference type="PANTHER" id="PTHR43334:SF1">
    <property type="entry name" value="3-HYDROXYPROPIONATE--COA LIGASE [ADP-FORMING]"/>
    <property type="match status" value="1"/>
</dbReference>
<evidence type="ECO:0000313" key="6">
    <source>
        <dbReference type="EMBL" id="SFJ78518.1"/>
    </source>
</evidence>
<dbReference type="InterPro" id="IPR043938">
    <property type="entry name" value="Ligase_CoA_dom"/>
</dbReference>
<evidence type="ECO:0000313" key="7">
    <source>
        <dbReference type="Proteomes" id="UP000198635"/>
    </source>
</evidence>
<gene>
    <name evidence="6" type="ORF">SAMN04488082_10743</name>
</gene>
<dbReference type="FunFam" id="3.30.1490.20:FF:000020">
    <property type="entry name" value="Protein lysine acetyltransferase"/>
    <property type="match status" value="1"/>
</dbReference>
<evidence type="ECO:0000256" key="1">
    <source>
        <dbReference type="ARBA" id="ARBA00022598"/>
    </source>
</evidence>
<dbReference type="Pfam" id="PF13607">
    <property type="entry name" value="Succ_CoA_lig"/>
    <property type="match status" value="1"/>
</dbReference>
<organism evidence="6 7">
    <name type="scientific">Desulfomicrobium apsheronum</name>
    <dbReference type="NCBI Taxonomy" id="52560"/>
    <lineage>
        <taxon>Bacteria</taxon>
        <taxon>Pseudomonadati</taxon>
        <taxon>Thermodesulfobacteriota</taxon>
        <taxon>Desulfovibrionia</taxon>
        <taxon>Desulfovibrionales</taxon>
        <taxon>Desulfomicrobiaceae</taxon>
        <taxon>Desulfomicrobium</taxon>
    </lineage>
</organism>
<accession>A0A1I3U4M1</accession>
<dbReference type="Proteomes" id="UP000198635">
    <property type="component" value="Unassembled WGS sequence"/>
</dbReference>
<dbReference type="Gene3D" id="3.40.50.720">
    <property type="entry name" value="NAD(P)-binding Rossmann-like Domain"/>
    <property type="match status" value="1"/>
</dbReference>
<dbReference type="GO" id="GO:0016740">
    <property type="term" value="F:transferase activity"/>
    <property type="evidence" value="ECO:0007669"/>
    <property type="project" value="UniProtKB-KW"/>
</dbReference>
<reference evidence="7" key="1">
    <citation type="submission" date="2016-10" db="EMBL/GenBank/DDBJ databases">
        <authorList>
            <person name="Varghese N."/>
            <person name="Submissions S."/>
        </authorList>
    </citation>
    <scope>NUCLEOTIDE SEQUENCE [LARGE SCALE GENOMIC DNA]</scope>
    <source>
        <strain evidence="7">DSM 5918</strain>
    </source>
</reference>